<dbReference type="AlphaFoldDB" id="A0A7W8DYU7"/>
<dbReference type="Proteomes" id="UP000542353">
    <property type="component" value="Unassembled WGS sequence"/>
</dbReference>
<proteinExistence type="predicted"/>
<dbReference type="EMBL" id="JACHIH010000010">
    <property type="protein sequence ID" value="MBB5047313.1"/>
    <property type="molecule type" value="Genomic_DNA"/>
</dbReference>
<evidence type="ECO:0000313" key="2">
    <source>
        <dbReference type="EMBL" id="MBB5047313.1"/>
    </source>
</evidence>
<name>A0A7W8DYU7_9BRAD</name>
<evidence type="ECO:0000313" key="3">
    <source>
        <dbReference type="Proteomes" id="UP000542353"/>
    </source>
</evidence>
<accession>A0A7W8DYU7</accession>
<gene>
    <name evidence="2" type="ORF">HNR60_002067</name>
</gene>
<protein>
    <submittedName>
        <fullName evidence="2">ABC-type multidrug transport system fused ATPase/permease subunit</fullName>
    </submittedName>
</protein>
<keyword evidence="1" id="KW-1133">Transmembrane helix</keyword>
<feature type="transmembrane region" description="Helical" evidence="1">
    <location>
        <begin position="61"/>
        <end position="83"/>
    </location>
</feature>
<keyword evidence="3" id="KW-1185">Reference proteome</keyword>
<evidence type="ECO:0000256" key="1">
    <source>
        <dbReference type="SAM" id="Phobius"/>
    </source>
</evidence>
<comment type="caution">
    <text evidence="2">The sequence shown here is derived from an EMBL/GenBank/DDBJ whole genome shotgun (WGS) entry which is preliminary data.</text>
</comment>
<reference evidence="2 3" key="1">
    <citation type="submission" date="2020-08" db="EMBL/GenBank/DDBJ databases">
        <title>Genomic Encyclopedia of Type Strains, Phase IV (KMG-IV): sequencing the most valuable type-strain genomes for metagenomic binning, comparative biology and taxonomic classification.</title>
        <authorList>
            <person name="Goeker M."/>
        </authorList>
    </citation>
    <scope>NUCLEOTIDE SEQUENCE [LARGE SCALE GENOMIC DNA]</scope>
    <source>
        <strain evidence="2 3">DSM 12706</strain>
    </source>
</reference>
<keyword evidence="1" id="KW-0812">Transmembrane</keyword>
<organism evidence="2 3">
    <name type="scientific">Rhodopseudomonas rhenobacensis</name>
    <dbReference type="NCBI Taxonomy" id="87461"/>
    <lineage>
        <taxon>Bacteria</taxon>
        <taxon>Pseudomonadati</taxon>
        <taxon>Pseudomonadota</taxon>
        <taxon>Alphaproteobacteria</taxon>
        <taxon>Hyphomicrobiales</taxon>
        <taxon>Nitrobacteraceae</taxon>
        <taxon>Rhodopseudomonas</taxon>
    </lineage>
</organism>
<sequence length="107" mass="11617">MHAGDAAAEIQRGCTRRRVVMVVIMRKGVIMRMIMNVVMRTAMIMVIAIVMMMVVMMMSMAVGVLVLMIVAVVSIIVIGLAVASAHRTHQSTSNSLTRRSSPAVTCN</sequence>
<keyword evidence="1" id="KW-0472">Membrane</keyword>
<feature type="transmembrane region" description="Helical" evidence="1">
    <location>
        <begin position="34"/>
        <end position="55"/>
    </location>
</feature>